<dbReference type="EMBL" id="CP070499">
    <property type="protein sequence ID" value="QSB14011.1"/>
    <property type="molecule type" value="Genomic_DNA"/>
</dbReference>
<dbReference type="Pfam" id="PF03259">
    <property type="entry name" value="Robl_LC7"/>
    <property type="match status" value="1"/>
</dbReference>
<dbReference type="InterPro" id="IPR004942">
    <property type="entry name" value="Roadblock/LAMTOR2_dom"/>
</dbReference>
<gene>
    <name evidence="2" type="ORF">JQS43_21100</name>
</gene>
<name>A0A895Y9K5_9ACTN</name>
<dbReference type="KEGG" id="nhy:JQS43_21100"/>
<dbReference type="Proteomes" id="UP000662857">
    <property type="component" value="Chromosome"/>
</dbReference>
<dbReference type="AlphaFoldDB" id="A0A895Y9K5"/>
<reference evidence="2" key="1">
    <citation type="submission" date="2021-02" db="EMBL/GenBank/DDBJ databases">
        <title>Natrosporangium hydrolyticum gen. nov., sp. nov, a haloalkaliphilic actinobacterium from a soda solonchak soil.</title>
        <authorList>
            <person name="Sorokin D.Y."/>
            <person name="Khijniak T.V."/>
            <person name="Zakharycheva A.P."/>
            <person name="Boueva O.V."/>
            <person name="Ariskina E.V."/>
            <person name="Hahnke R.L."/>
            <person name="Bunk B."/>
            <person name="Sproer C."/>
            <person name="Schumann P."/>
            <person name="Evtushenko L.I."/>
            <person name="Kublanov I.V."/>
        </authorList>
    </citation>
    <scope>NUCLEOTIDE SEQUENCE</scope>
    <source>
        <strain evidence="2">DSM 106523</strain>
    </source>
</reference>
<proteinExistence type="predicted"/>
<dbReference type="SMART" id="SM00960">
    <property type="entry name" value="Robl_LC7"/>
    <property type="match status" value="1"/>
</dbReference>
<accession>A0A895Y9K5</accession>
<evidence type="ECO:0000259" key="1">
    <source>
        <dbReference type="SMART" id="SM00960"/>
    </source>
</evidence>
<dbReference type="RefSeq" id="WP_239676127.1">
    <property type="nucleotide sequence ID" value="NZ_CP070499.1"/>
</dbReference>
<feature type="domain" description="Roadblock/LAMTOR2" evidence="1">
    <location>
        <begin position="15"/>
        <end position="104"/>
    </location>
</feature>
<evidence type="ECO:0000313" key="2">
    <source>
        <dbReference type="EMBL" id="QSB14011.1"/>
    </source>
</evidence>
<evidence type="ECO:0000313" key="3">
    <source>
        <dbReference type="Proteomes" id="UP000662857"/>
    </source>
</evidence>
<dbReference type="Gene3D" id="3.30.450.30">
    <property type="entry name" value="Dynein light chain 2a, cytoplasmic"/>
    <property type="match status" value="1"/>
</dbReference>
<sequence>MPGHHDAASAANGPHTELAALRQAVNGVVGSVITGVDGLLLLHDLADGTEPHDLAALAAATFGLGRQTALALRHGPFRESTVRSHRGYFAVYAINDRALLAVLGDSTLNVARLHLEAREAAGRLASMLDAHIASQPRL</sequence>
<organism evidence="2 3">
    <name type="scientific">Natronosporangium hydrolyticum</name>
    <dbReference type="NCBI Taxonomy" id="2811111"/>
    <lineage>
        <taxon>Bacteria</taxon>
        <taxon>Bacillati</taxon>
        <taxon>Actinomycetota</taxon>
        <taxon>Actinomycetes</taxon>
        <taxon>Micromonosporales</taxon>
        <taxon>Micromonosporaceae</taxon>
        <taxon>Natronosporangium</taxon>
    </lineage>
</organism>
<protein>
    <submittedName>
        <fullName evidence="2">Roadblock/LC7 domain-containing protein</fullName>
    </submittedName>
</protein>
<dbReference type="SUPFAM" id="SSF103196">
    <property type="entry name" value="Roadblock/LC7 domain"/>
    <property type="match status" value="1"/>
</dbReference>
<keyword evidence="3" id="KW-1185">Reference proteome</keyword>